<dbReference type="InterPro" id="IPR020846">
    <property type="entry name" value="MFS_dom"/>
</dbReference>
<gene>
    <name evidence="9" type="ORF">VRU49_07520</name>
</gene>
<feature type="transmembrane region" description="Helical" evidence="7">
    <location>
        <begin position="80"/>
        <end position="100"/>
    </location>
</feature>
<reference evidence="9 10" key="1">
    <citation type="submission" date="2024-01" db="EMBL/GenBank/DDBJ databases">
        <title>Pedobacter sp. nov., isolated from oil-contaminated soil.</title>
        <authorList>
            <person name="Le N.T.T."/>
        </authorList>
    </citation>
    <scope>NUCLEOTIDE SEQUENCE [LARGE SCALE GENOMIC DNA]</scope>
    <source>
        <strain evidence="9 10">VNH31</strain>
    </source>
</reference>
<keyword evidence="4 7" id="KW-0812">Transmembrane</keyword>
<feature type="transmembrane region" description="Helical" evidence="7">
    <location>
        <begin position="218"/>
        <end position="238"/>
    </location>
</feature>
<feature type="transmembrane region" description="Helical" evidence="7">
    <location>
        <begin position="172"/>
        <end position="197"/>
    </location>
</feature>
<proteinExistence type="predicted"/>
<feature type="transmembrane region" description="Helical" evidence="7">
    <location>
        <begin position="55"/>
        <end position="73"/>
    </location>
</feature>
<keyword evidence="6 7" id="KW-0472">Membrane</keyword>
<comment type="subcellular location">
    <subcellularLocation>
        <location evidence="1">Cell membrane</location>
        <topology evidence="1">Multi-pass membrane protein</topology>
    </subcellularLocation>
</comment>
<dbReference type="SUPFAM" id="SSF103473">
    <property type="entry name" value="MFS general substrate transporter"/>
    <property type="match status" value="1"/>
</dbReference>
<feature type="transmembrane region" description="Helical" evidence="7">
    <location>
        <begin position="310"/>
        <end position="336"/>
    </location>
</feature>
<evidence type="ECO:0000256" key="7">
    <source>
        <dbReference type="SAM" id="Phobius"/>
    </source>
</evidence>
<dbReference type="Pfam" id="PF07690">
    <property type="entry name" value="MFS_1"/>
    <property type="match status" value="1"/>
</dbReference>
<organism evidence="9 10">
    <name type="scientific">Pedobacter flavus</name>
    <dbReference type="NCBI Taxonomy" id="3113906"/>
    <lineage>
        <taxon>Bacteria</taxon>
        <taxon>Pseudomonadati</taxon>
        <taxon>Bacteroidota</taxon>
        <taxon>Sphingobacteriia</taxon>
        <taxon>Sphingobacteriales</taxon>
        <taxon>Sphingobacteriaceae</taxon>
        <taxon>Pedobacter</taxon>
    </lineage>
</organism>
<dbReference type="RefSeq" id="WP_330146166.1">
    <property type="nucleotide sequence ID" value="NZ_JAZDQU010000002.1"/>
</dbReference>
<keyword evidence="5 7" id="KW-1133">Transmembrane helix</keyword>
<evidence type="ECO:0000259" key="8">
    <source>
        <dbReference type="PROSITE" id="PS50850"/>
    </source>
</evidence>
<evidence type="ECO:0000313" key="9">
    <source>
        <dbReference type="EMBL" id="MEE1885266.1"/>
    </source>
</evidence>
<dbReference type="Proteomes" id="UP001337681">
    <property type="component" value="Unassembled WGS sequence"/>
</dbReference>
<name>A0ABU7H1S2_9SPHI</name>
<dbReference type="InterPro" id="IPR011701">
    <property type="entry name" value="MFS"/>
</dbReference>
<feature type="transmembrane region" description="Helical" evidence="7">
    <location>
        <begin position="21"/>
        <end position="43"/>
    </location>
</feature>
<feature type="transmembrane region" description="Helical" evidence="7">
    <location>
        <begin position="258"/>
        <end position="278"/>
    </location>
</feature>
<evidence type="ECO:0000256" key="2">
    <source>
        <dbReference type="ARBA" id="ARBA00022448"/>
    </source>
</evidence>
<feature type="transmembrane region" description="Helical" evidence="7">
    <location>
        <begin position="348"/>
        <end position="370"/>
    </location>
</feature>
<keyword evidence="2" id="KW-0813">Transport</keyword>
<evidence type="ECO:0000256" key="3">
    <source>
        <dbReference type="ARBA" id="ARBA00022475"/>
    </source>
</evidence>
<evidence type="ECO:0000256" key="1">
    <source>
        <dbReference type="ARBA" id="ARBA00004651"/>
    </source>
</evidence>
<sequence length="403" mass="44814">MITSIFKIYKSAFSGLDRNSWLLSLVLFINRAGYMVLPFMGLYITQSLHRSTSDAGLIISLFGIGSMLGATAGGKFTDMIGFKTVQIISSVCTGVFFILFAEIKDFQILCILSLVISFFSEAFKPANYSAIAAYSKPQNLTRSYSLNRLATNLGWAFGVSLGGIVASYNYKLLFYIDGIVNIVIGIIIFLLLPNVLIKKAANDNLDKKVKIIPPYKDIVFLKFIVLTIIFAICFFLMFRVVPIFFKEEWNIDEFQIGIILGVNGVLIALFEMVLLYYLENKRKPVFYIIAGTFCVGVSFVFLILPPTMPIVLALACIACFSIGEMLALPFINNFVYTRSNDYNRGQYAGGYTLSWSIASVVGPAAGFYLAETAGYNVLWIFLGVCVLLVSLGYYLMGKHFVKV</sequence>
<comment type="caution">
    <text evidence="9">The sequence shown here is derived from an EMBL/GenBank/DDBJ whole genome shotgun (WGS) entry which is preliminary data.</text>
</comment>
<dbReference type="InterPro" id="IPR036259">
    <property type="entry name" value="MFS_trans_sf"/>
</dbReference>
<evidence type="ECO:0000256" key="6">
    <source>
        <dbReference type="ARBA" id="ARBA00023136"/>
    </source>
</evidence>
<dbReference type="PROSITE" id="PS50850">
    <property type="entry name" value="MFS"/>
    <property type="match status" value="1"/>
</dbReference>
<accession>A0ABU7H1S2</accession>
<evidence type="ECO:0000313" key="10">
    <source>
        <dbReference type="Proteomes" id="UP001337681"/>
    </source>
</evidence>
<feature type="domain" description="Major facilitator superfamily (MFS) profile" evidence="8">
    <location>
        <begin position="19"/>
        <end position="400"/>
    </location>
</feature>
<protein>
    <submittedName>
        <fullName evidence="9">MFS transporter</fullName>
    </submittedName>
</protein>
<keyword evidence="3" id="KW-1003">Cell membrane</keyword>
<feature type="transmembrane region" description="Helical" evidence="7">
    <location>
        <begin position="144"/>
        <end position="166"/>
    </location>
</feature>
<feature type="transmembrane region" description="Helical" evidence="7">
    <location>
        <begin position="285"/>
        <end position="304"/>
    </location>
</feature>
<dbReference type="EMBL" id="JAZDQU010000002">
    <property type="protein sequence ID" value="MEE1885266.1"/>
    <property type="molecule type" value="Genomic_DNA"/>
</dbReference>
<evidence type="ECO:0000256" key="4">
    <source>
        <dbReference type="ARBA" id="ARBA00022692"/>
    </source>
</evidence>
<dbReference type="PANTHER" id="PTHR23517">
    <property type="entry name" value="RESISTANCE PROTEIN MDTM, PUTATIVE-RELATED-RELATED"/>
    <property type="match status" value="1"/>
</dbReference>
<feature type="transmembrane region" description="Helical" evidence="7">
    <location>
        <begin position="106"/>
        <end position="123"/>
    </location>
</feature>
<dbReference type="InterPro" id="IPR050171">
    <property type="entry name" value="MFS_Transporters"/>
</dbReference>
<evidence type="ECO:0000256" key="5">
    <source>
        <dbReference type="ARBA" id="ARBA00022989"/>
    </source>
</evidence>
<dbReference type="Gene3D" id="1.20.1250.20">
    <property type="entry name" value="MFS general substrate transporter like domains"/>
    <property type="match status" value="1"/>
</dbReference>
<keyword evidence="10" id="KW-1185">Reference proteome</keyword>
<feature type="transmembrane region" description="Helical" evidence="7">
    <location>
        <begin position="376"/>
        <end position="396"/>
    </location>
</feature>